<name>A0A916XQ39_9HYPH</name>
<feature type="region of interest" description="Disordered" evidence="1">
    <location>
        <begin position="1"/>
        <end position="26"/>
    </location>
</feature>
<proteinExistence type="predicted"/>
<keyword evidence="3" id="KW-1185">Reference proteome</keyword>
<reference evidence="2" key="2">
    <citation type="submission" date="2020-09" db="EMBL/GenBank/DDBJ databases">
        <authorList>
            <person name="Sun Q."/>
            <person name="Zhou Y."/>
        </authorList>
    </citation>
    <scope>NUCLEOTIDE SEQUENCE</scope>
    <source>
        <strain evidence="2">CGMCC 1.12919</strain>
    </source>
</reference>
<evidence type="ECO:0000313" key="3">
    <source>
        <dbReference type="Proteomes" id="UP000637002"/>
    </source>
</evidence>
<dbReference type="AlphaFoldDB" id="A0A916XQ39"/>
<evidence type="ECO:0000256" key="1">
    <source>
        <dbReference type="SAM" id="MobiDB-lite"/>
    </source>
</evidence>
<dbReference type="Proteomes" id="UP000637002">
    <property type="component" value="Unassembled WGS sequence"/>
</dbReference>
<gene>
    <name evidence="2" type="ORF">GCM10010994_60720</name>
</gene>
<accession>A0A916XQ39</accession>
<sequence length="59" mass="6278">MARGAKSPATEARATGQIGERVEPVGPTENMLELTAVAAKNVIRQFFANCHKARKPGLS</sequence>
<organism evidence="2 3">
    <name type="scientific">Chelatococcus reniformis</name>
    <dbReference type="NCBI Taxonomy" id="1494448"/>
    <lineage>
        <taxon>Bacteria</taxon>
        <taxon>Pseudomonadati</taxon>
        <taxon>Pseudomonadota</taxon>
        <taxon>Alphaproteobacteria</taxon>
        <taxon>Hyphomicrobiales</taxon>
        <taxon>Chelatococcaceae</taxon>
        <taxon>Chelatococcus</taxon>
    </lineage>
</organism>
<reference evidence="2" key="1">
    <citation type="journal article" date="2014" name="Int. J. Syst. Evol. Microbiol.">
        <title>Complete genome sequence of Corynebacterium casei LMG S-19264T (=DSM 44701T), isolated from a smear-ripened cheese.</title>
        <authorList>
            <consortium name="US DOE Joint Genome Institute (JGI-PGF)"/>
            <person name="Walter F."/>
            <person name="Albersmeier A."/>
            <person name="Kalinowski J."/>
            <person name="Ruckert C."/>
        </authorList>
    </citation>
    <scope>NUCLEOTIDE SEQUENCE</scope>
    <source>
        <strain evidence="2">CGMCC 1.12919</strain>
    </source>
</reference>
<protein>
    <submittedName>
        <fullName evidence="2">Uncharacterized protein</fullName>
    </submittedName>
</protein>
<dbReference type="EMBL" id="BMGG01000020">
    <property type="protein sequence ID" value="GGC94862.1"/>
    <property type="molecule type" value="Genomic_DNA"/>
</dbReference>
<evidence type="ECO:0000313" key="2">
    <source>
        <dbReference type="EMBL" id="GGC94862.1"/>
    </source>
</evidence>
<comment type="caution">
    <text evidence="2">The sequence shown here is derived from an EMBL/GenBank/DDBJ whole genome shotgun (WGS) entry which is preliminary data.</text>
</comment>